<dbReference type="Pfam" id="PF10589">
    <property type="entry name" value="NADH_4Fe-4S"/>
    <property type="match status" value="1"/>
</dbReference>
<evidence type="ECO:0000256" key="5">
    <source>
        <dbReference type="ARBA" id="ARBA00022723"/>
    </source>
</evidence>
<dbReference type="FunFam" id="3.40.50.11540:FF:000001">
    <property type="entry name" value="NADH dehydrogenase [ubiquinone] flavoprotein 1, mitochondrial"/>
    <property type="match status" value="1"/>
</dbReference>
<dbReference type="GO" id="GO:0008137">
    <property type="term" value="F:NADH dehydrogenase (ubiquinone) activity"/>
    <property type="evidence" value="ECO:0007669"/>
    <property type="project" value="InterPro"/>
</dbReference>
<dbReference type="SMART" id="SM00928">
    <property type="entry name" value="NADH_4Fe-4S"/>
    <property type="match status" value="1"/>
</dbReference>
<dbReference type="InterPro" id="IPR011538">
    <property type="entry name" value="Nuo51_FMN-bd"/>
</dbReference>
<evidence type="ECO:0000256" key="6">
    <source>
        <dbReference type="ARBA" id="ARBA00023004"/>
    </source>
</evidence>
<dbReference type="GO" id="GO:0010181">
    <property type="term" value="F:FMN binding"/>
    <property type="evidence" value="ECO:0007669"/>
    <property type="project" value="InterPro"/>
</dbReference>
<comment type="cofactor">
    <cofactor evidence="2">
        <name>[4Fe-4S] cluster</name>
        <dbReference type="ChEBI" id="CHEBI:49883"/>
    </cofactor>
</comment>
<evidence type="ECO:0000256" key="4">
    <source>
        <dbReference type="ARBA" id="ARBA00022485"/>
    </source>
</evidence>
<dbReference type="Gene3D" id="6.10.250.1450">
    <property type="match status" value="1"/>
</dbReference>
<dbReference type="InterPro" id="IPR037207">
    <property type="entry name" value="Nuop51_4Fe4S-bd_sf"/>
</dbReference>
<comment type="cofactor">
    <cofactor evidence="1">
        <name>FMN</name>
        <dbReference type="ChEBI" id="CHEBI:58210"/>
    </cofactor>
</comment>
<dbReference type="PANTHER" id="PTHR43578">
    <property type="entry name" value="NADH-QUINONE OXIDOREDUCTASE SUBUNIT F"/>
    <property type="match status" value="1"/>
</dbReference>
<keyword evidence="5" id="KW-0479">Metal-binding</keyword>
<reference evidence="9 10" key="1">
    <citation type="submission" date="2018-09" db="EMBL/GenBank/DDBJ databases">
        <title>Complete genome sequence of the hydrocarbonoclastic bacterium Alcaligenes aquatilis QD168, isolated from a crude-oil polluted marine sediment of Central Chile.</title>
        <authorList>
            <person name="Duran R.E."/>
            <person name="Barra B."/>
            <person name="Salva-Serra F."/>
            <person name="Mendez V."/>
            <person name="Moore E.R.B."/>
            <person name="Seeger M."/>
        </authorList>
    </citation>
    <scope>NUCLEOTIDE SEQUENCE [LARGE SCALE GENOMIC DNA]</scope>
    <source>
        <strain evidence="9 10">QD168</strain>
    </source>
</reference>
<keyword evidence="6" id="KW-0408">Iron</keyword>
<evidence type="ECO:0000313" key="9">
    <source>
        <dbReference type="EMBL" id="AYN19791.1"/>
    </source>
</evidence>
<keyword evidence="4" id="KW-0004">4Fe-4S</keyword>
<dbReference type="EMBL" id="CP032153">
    <property type="protein sequence ID" value="AYN19791.1"/>
    <property type="molecule type" value="Genomic_DNA"/>
</dbReference>
<name>A0A3G2HS98_9BURK</name>
<dbReference type="GO" id="GO:0051539">
    <property type="term" value="F:4 iron, 4 sulfur cluster binding"/>
    <property type="evidence" value="ECO:0007669"/>
    <property type="project" value="UniProtKB-KW"/>
</dbReference>
<dbReference type="Proteomes" id="UP000268070">
    <property type="component" value="Chromosome"/>
</dbReference>
<dbReference type="GO" id="GO:0046872">
    <property type="term" value="F:metal ion binding"/>
    <property type="evidence" value="ECO:0007669"/>
    <property type="project" value="UniProtKB-KW"/>
</dbReference>
<comment type="similarity">
    <text evidence="3">Belongs to the complex I 51 kDa subunit family.</text>
</comment>
<dbReference type="InterPro" id="IPR019575">
    <property type="entry name" value="Nuop51_4Fe4S-bd"/>
</dbReference>
<sequence length="522" mass="55788">MSTITVYIPRDTAAVAMGAHEIAQQLAAQAQERGLDVQIVRNGSRGLLWLEPLVEVQTAAGRVAYGPVQTEDLPGLFDAGFLQGGTHKLCHGLTDAIPYLKNQERLTFARVGIIDPVSVADYQACGGFEGLSKALAMEPAAIVKEVTDSGLRGRGGAAFPTGIKWNTVLNTPAQQKYIVCNADEGDSGTFSDRMLMEGDPLCLIEGMTIAGLAVGATYGYIYVRSEYPLAVQALNEAIEAARAAGWLGKNIQGSGYEFDLEVRKAAGAYICGEETALLDSLEGKRGMVRVKPPLPAIKGLFGQPTVINNVVSLASVPVILAKGGAYYQNYGMGRSRGTLAFQLTGNLQNGGLVEKAFGVTLRELLYDYGGGSASGRPLRAVQVGGPLGAYLPEHQWDVPLDYEAYMKINAMVGHGGLVAFDDTVDMAHMAQYAMGFCAIESCGKCTPCRIGSTRGVETIQKIRRREDMDNHVELLRDLCDTMFSGSLCALGGMTPYPVLSALEHFPQDFGLAPQTEQDLAKV</sequence>
<dbReference type="InterPro" id="IPR037225">
    <property type="entry name" value="Nuo51_FMN-bd_sf"/>
</dbReference>
<dbReference type="SUPFAM" id="SSF142019">
    <property type="entry name" value="Nqo1 FMN-binding domain-like"/>
    <property type="match status" value="1"/>
</dbReference>
<dbReference type="SUPFAM" id="SSF140490">
    <property type="entry name" value="Nqo1C-terminal domain-like"/>
    <property type="match status" value="1"/>
</dbReference>
<dbReference type="PANTHER" id="PTHR43578:SF3">
    <property type="entry name" value="NADH-QUINONE OXIDOREDUCTASE SUBUNIT F"/>
    <property type="match status" value="1"/>
</dbReference>
<dbReference type="AlphaFoldDB" id="A0A3G2HS98"/>
<evidence type="ECO:0000259" key="8">
    <source>
        <dbReference type="SMART" id="SM00928"/>
    </source>
</evidence>
<dbReference type="Gene3D" id="1.20.1440.230">
    <property type="entry name" value="NADH-ubiquinone oxidoreductase 51kDa subunit, iron-sulphur binding domain"/>
    <property type="match status" value="1"/>
</dbReference>
<evidence type="ECO:0000256" key="2">
    <source>
        <dbReference type="ARBA" id="ARBA00001966"/>
    </source>
</evidence>
<proteinExistence type="inferred from homology"/>
<dbReference type="CDD" id="cd03063">
    <property type="entry name" value="TRX_Fd_FDH_beta"/>
    <property type="match status" value="1"/>
</dbReference>
<organism evidence="9 10">
    <name type="scientific">Alcaligenes aquatilis</name>
    <dbReference type="NCBI Taxonomy" id="323284"/>
    <lineage>
        <taxon>Bacteria</taxon>
        <taxon>Pseudomonadati</taxon>
        <taxon>Pseudomonadota</taxon>
        <taxon>Betaproteobacteria</taxon>
        <taxon>Burkholderiales</taxon>
        <taxon>Alcaligenaceae</taxon>
        <taxon>Alcaligenes</taxon>
    </lineage>
</organism>
<dbReference type="OrthoDB" id="9805533at2"/>
<dbReference type="RefSeq" id="WP_121738108.1">
    <property type="nucleotide sequence ID" value="NZ_CP032153.1"/>
</dbReference>
<accession>A0A3G2HS98</accession>
<dbReference type="InterPro" id="IPR036249">
    <property type="entry name" value="Thioredoxin-like_sf"/>
</dbReference>
<evidence type="ECO:0000313" key="10">
    <source>
        <dbReference type="Proteomes" id="UP000268070"/>
    </source>
</evidence>
<dbReference type="KEGG" id="aaqu:D3M96_04080"/>
<dbReference type="InterPro" id="IPR001949">
    <property type="entry name" value="NADH-UbQ_OxRdtase_51kDa_CS"/>
</dbReference>
<dbReference type="Gene3D" id="3.40.50.11540">
    <property type="entry name" value="NADH-ubiquinone oxidoreductase 51kDa subunit"/>
    <property type="match status" value="1"/>
</dbReference>
<evidence type="ECO:0000256" key="7">
    <source>
        <dbReference type="ARBA" id="ARBA00023014"/>
    </source>
</evidence>
<dbReference type="PROSITE" id="PS00645">
    <property type="entry name" value="COMPLEX1_51K_2"/>
    <property type="match status" value="1"/>
</dbReference>
<gene>
    <name evidence="9" type="ORF">D3M96_04080</name>
</gene>
<dbReference type="Pfam" id="PF01512">
    <property type="entry name" value="Complex1_51K"/>
    <property type="match status" value="1"/>
</dbReference>
<evidence type="ECO:0000256" key="3">
    <source>
        <dbReference type="ARBA" id="ARBA00007523"/>
    </source>
</evidence>
<dbReference type="SUPFAM" id="SSF52833">
    <property type="entry name" value="Thioredoxin-like"/>
    <property type="match status" value="1"/>
</dbReference>
<protein>
    <submittedName>
        <fullName evidence="9">NADH-quinone oxidoreductase subunit NuoF</fullName>
    </submittedName>
</protein>
<evidence type="ECO:0000256" key="1">
    <source>
        <dbReference type="ARBA" id="ARBA00001917"/>
    </source>
</evidence>
<feature type="domain" description="NADH-ubiquinone oxidoreductase 51kDa subunit iron-sulphur binding" evidence="8">
    <location>
        <begin position="427"/>
        <end position="472"/>
    </location>
</feature>
<dbReference type="SUPFAM" id="SSF142984">
    <property type="entry name" value="Nqo1 middle domain-like"/>
    <property type="match status" value="1"/>
</dbReference>
<dbReference type="Gene3D" id="3.10.20.600">
    <property type="match status" value="1"/>
</dbReference>
<keyword evidence="7" id="KW-0411">Iron-sulfur</keyword>